<gene>
    <name evidence="1" type="ORF">COW36_07885</name>
</gene>
<evidence type="ECO:0000313" key="1">
    <source>
        <dbReference type="EMBL" id="PIW17654.1"/>
    </source>
</evidence>
<organism evidence="1 2">
    <name type="scientific">bacterium (Candidatus Blackallbacteria) CG17_big_fil_post_rev_8_21_14_2_50_48_46</name>
    <dbReference type="NCBI Taxonomy" id="2014261"/>
    <lineage>
        <taxon>Bacteria</taxon>
        <taxon>Candidatus Blackallbacteria</taxon>
    </lineage>
</organism>
<dbReference type="AlphaFoldDB" id="A0A2M7G6K0"/>
<evidence type="ECO:0008006" key="3">
    <source>
        <dbReference type="Google" id="ProtNLM"/>
    </source>
</evidence>
<proteinExistence type="predicted"/>
<reference evidence="1 2" key="1">
    <citation type="submission" date="2017-09" db="EMBL/GenBank/DDBJ databases">
        <title>Depth-based differentiation of microbial function through sediment-hosted aquifers and enrichment of novel symbionts in the deep terrestrial subsurface.</title>
        <authorList>
            <person name="Probst A.J."/>
            <person name="Ladd B."/>
            <person name="Jarett J.K."/>
            <person name="Geller-Mcgrath D.E."/>
            <person name="Sieber C.M."/>
            <person name="Emerson J.B."/>
            <person name="Anantharaman K."/>
            <person name="Thomas B.C."/>
            <person name="Malmstrom R."/>
            <person name="Stieglmeier M."/>
            <person name="Klingl A."/>
            <person name="Woyke T."/>
            <person name="Ryan C.M."/>
            <person name="Banfield J.F."/>
        </authorList>
    </citation>
    <scope>NUCLEOTIDE SEQUENCE [LARGE SCALE GENOMIC DNA]</scope>
    <source>
        <strain evidence="1">CG17_big_fil_post_rev_8_21_14_2_50_48_46</strain>
    </source>
</reference>
<dbReference type="Proteomes" id="UP000231019">
    <property type="component" value="Unassembled WGS sequence"/>
</dbReference>
<comment type="caution">
    <text evidence="1">The sequence shown here is derived from an EMBL/GenBank/DDBJ whole genome shotgun (WGS) entry which is preliminary data.</text>
</comment>
<evidence type="ECO:0000313" key="2">
    <source>
        <dbReference type="Proteomes" id="UP000231019"/>
    </source>
</evidence>
<name>A0A2M7G6K0_9BACT</name>
<dbReference type="EMBL" id="PFFQ01000022">
    <property type="protein sequence ID" value="PIW17654.1"/>
    <property type="molecule type" value="Genomic_DNA"/>
</dbReference>
<sequence>MREPMRSNISMLIDVATHLEWLLDQIVFVGGATTELMVTDKVKQDIRPTKDVDIIVEVASKIAYGEIEREIRAHGFSPRAEEGDPICRWLIGETVVDLMPVKPEVLGFSNRWYPAAVENWFQVALTDNLTIRVVSPPYFLATKTEAFLSRGQGDFLVSHDIEDVIMVLNGRAELVEEVRASSGELKMYLAEQFTKFVNEVDFSDAIQWSLPGDVASQARHPLIIKRIQEIINLADD</sequence>
<protein>
    <recommendedName>
        <fullName evidence="3">Nucleotidyl transferase AbiEii/AbiGii toxin family protein</fullName>
    </recommendedName>
</protein>
<accession>A0A2M7G6K0</accession>